<reference evidence="3 4" key="1">
    <citation type="journal article" date="2019" name="Mol. Ecol. Resour.">
        <title>Chromosome-level genome assembly of Triplophysa tibetana, a fish adapted to the harsh high-altitude environment of the Tibetan Plateau.</title>
        <authorList>
            <person name="Yang X."/>
            <person name="Liu H."/>
            <person name="Ma Z."/>
            <person name="Zou Y."/>
            <person name="Zou M."/>
            <person name="Mao Y."/>
            <person name="Li X."/>
            <person name="Wang H."/>
            <person name="Chen T."/>
            <person name="Wang W."/>
            <person name="Yang R."/>
        </authorList>
    </citation>
    <scope>NUCLEOTIDE SEQUENCE [LARGE SCALE GENOMIC DNA]</scope>
    <source>
        <strain evidence="3">TTIB1903HZAU</strain>
        <tissue evidence="3">Muscle</tissue>
    </source>
</reference>
<dbReference type="GO" id="GO:0038023">
    <property type="term" value="F:signaling receptor activity"/>
    <property type="evidence" value="ECO:0007669"/>
    <property type="project" value="InterPro"/>
</dbReference>
<dbReference type="GO" id="GO:0016020">
    <property type="term" value="C:membrane"/>
    <property type="evidence" value="ECO:0007669"/>
    <property type="project" value="InterPro"/>
</dbReference>
<dbReference type="Proteomes" id="UP000324632">
    <property type="component" value="Chromosome 5"/>
</dbReference>
<dbReference type="Gene3D" id="2.60.40.10">
    <property type="entry name" value="Immunoglobulins"/>
    <property type="match status" value="1"/>
</dbReference>
<dbReference type="InterPro" id="IPR013106">
    <property type="entry name" value="Ig_V-set"/>
</dbReference>
<dbReference type="Pfam" id="PF07686">
    <property type="entry name" value="V-set"/>
    <property type="match status" value="1"/>
</dbReference>
<dbReference type="PANTHER" id="PTHR15343:SF0">
    <property type="entry name" value="T-CELL ANTIGEN CD7"/>
    <property type="match status" value="1"/>
</dbReference>
<dbReference type="InterPro" id="IPR012337">
    <property type="entry name" value="RNaseH-like_sf"/>
</dbReference>
<dbReference type="AlphaFoldDB" id="A0A5A9PHY5"/>
<sequence length="323" mass="36367">MSSRTRARRKDGDGDENIVPELYHKTKAQVMKLMSRAHRVAITCGSWTSVAKESYVTMTAHYINEDWRIVSHVLQTRAIYESHTDTVLIGEHGKSINIPCAPNKSPQQGVSLQGVYLIRKKLNEKEHQKLFYYFNDGTFTIKINISASINKDAFPNIIATLKNLTVADTGIYWCTFNFEEKETYSTATFLLVKVFPQFCTNALQQSLLCFYGNSVTALAVAASSLLRLKHDTGIDSDRMMIGCVRFISNIPVPNRTKISKNVTKSKKGSSTCQRAGDGQDPSNVPAEIAKQVMEDFPNIPVSIPISSRENMMYQLRRTGYRVF</sequence>
<evidence type="ECO:0000313" key="4">
    <source>
        <dbReference type="Proteomes" id="UP000324632"/>
    </source>
</evidence>
<dbReference type="InterPro" id="IPR013783">
    <property type="entry name" value="Ig-like_fold"/>
</dbReference>
<dbReference type="EMBL" id="SOYY01000005">
    <property type="protein sequence ID" value="KAA0721202.1"/>
    <property type="molecule type" value="Genomic_DNA"/>
</dbReference>
<comment type="caution">
    <text evidence="3">The sequence shown here is derived from an EMBL/GenBank/DDBJ whole genome shotgun (WGS) entry which is preliminary data.</text>
</comment>
<dbReference type="PANTHER" id="PTHR15343">
    <property type="entry name" value="CD7"/>
    <property type="match status" value="1"/>
</dbReference>
<name>A0A5A9PHY5_9TELE</name>
<dbReference type="InterPro" id="IPR036179">
    <property type="entry name" value="Ig-like_dom_sf"/>
</dbReference>
<dbReference type="InterPro" id="IPR039090">
    <property type="entry name" value="CD7"/>
</dbReference>
<feature type="domain" description="Immunoglobulin V-set" evidence="2">
    <location>
        <begin position="84"/>
        <end position="190"/>
    </location>
</feature>
<keyword evidence="4" id="KW-1185">Reference proteome</keyword>
<feature type="region of interest" description="Disordered" evidence="1">
    <location>
        <begin position="261"/>
        <end position="284"/>
    </location>
</feature>
<dbReference type="SUPFAM" id="SSF53098">
    <property type="entry name" value="Ribonuclease H-like"/>
    <property type="match status" value="1"/>
</dbReference>
<gene>
    <name evidence="3" type="ORF">E1301_Tti019606</name>
</gene>
<evidence type="ECO:0000313" key="3">
    <source>
        <dbReference type="EMBL" id="KAA0721202.1"/>
    </source>
</evidence>
<organism evidence="3 4">
    <name type="scientific">Triplophysa tibetana</name>
    <dbReference type="NCBI Taxonomy" id="1572043"/>
    <lineage>
        <taxon>Eukaryota</taxon>
        <taxon>Metazoa</taxon>
        <taxon>Chordata</taxon>
        <taxon>Craniata</taxon>
        <taxon>Vertebrata</taxon>
        <taxon>Euteleostomi</taxon>
        <taxon>Actinopterygii</taxon>
        <taxon>Neopterygii</taxon>
        <taxon>Teleostei</taxon>
        <taxon>Ostariophysi</taxon>
        <taxon>Cypriniformes</taxon>
        <taxon>Nemacheilidae</taxon>
        <taxon>Triplophysa</taxon>
    </lineage>
</organism>
<accession>A0A5A9PHY5</accession>
<dbReference type="SUPFAM" id="SSF48726">
    <property type="entry name" value="Immunoglobulin"/>
    <property type="match status" value="1"/>
</dbReference>
<proteinExistence type="predicted"/>
<dbReference type="GO" id="GO:0002250">
    <property type="term" value="P:adaptive immune response"/>
    <property type="evidence" value="ECO:0007669"/>
    <property type="project" value="InterPro"/>
</dbReference>
<protein>
    <recommendedName>
        <fullName evidence="2">Immunoglobulin V-set domain-containing protein</fullName>
    </recommendedName>
</protein>
<evidence type="ECO:0000256" key="1">
    <source>
        <dbReference type="SAM" id="MobiDB-lite"/>
    </source>
</evidence>
<evidence type="ECO:0000259" key="2">
    <source>
        <dbReference type="Pfam" id="PF07686"/>
    </source>
</evidence>